<reference evidence="2 3" key="1">
    <citation type="journal article" date="2012" name="J. Bacteriol.">
        <title>Genome sequence of benzo(a)pyrene-degrading bacterium Novosphingobium pentaromativorans US6-1.</title>
        <authorList>
            <person name="Luo Y.R."/>
            <person name="Kang S.G."/>
            <person name="Kim S.J."/>
            <person name="Kim M.R."/>
            <person name="Li N."/>
            <person name="Lee J.H."/>
            <person name="Kwon K.K."/>
        </authorList>
    </citation>
    <scope>NUCLEOTIDE SEQUENCE [LARGE SCALE GENOMIC DNA]</scope>
    <source>
        <strain evidence="2 3">US6-1</strain>
    </source>
</reference>
<keyword evidence="1" id="KW-0812">Transmembrane</keyword>
<evidence type="ECO:0000313" key="3">
    <source>
        <dbReference type="Proteomes" id="UP000004030"/>
    </source>
</evidence>
<keyword evidence="1" id="KW-1133">Transmembrane helix</keyword>
<keyword evidence="3" id="KW-1185">Reference proteome</keyword>
<dbReference type="OrthoDB" id="7509846at2"/>
<name>G6EEB5_9SPHN</name>
<protein>
    <submittedName>
        <fullName evidence="2">Uncharacterized protein</fullName>
    </submittedName>
</protein>
<dbReference type="KEGG" id="npn:JI59_06660"/>
<accession>G6EEB5</accession>
<dbReference type="EMBL" id="AGFM01000039">
    <property type="protein sequence ID" value="EHJ60338.1"/>
    <property type="molecule type" value="Genomic_DNA"/>
</dbReference>
<keyword evidence="1" id="KW-0472">Membrane</keyword>
<sequence length="104" mass="11746">MIEATLRRLTRANYFCLLLASSFGFLIAGMFTRLHLRHIESRLQIAAFWIIAITFQIIVHRTLKVRSGKFAILVSGVSATIGIVAIKWLIEGPPPLSRWAEILL</sequence>
<evidence type="ECO:0000256" key="1">
    <source>
        <dbReference type="SAM" id="Phobius"/>
    </source>
</evidence>
<dbReference type="STRING" id="1088721.JI59_06660"/>
<dbReference type="Proteomes" id="UP000004030">
    <property type="component" value="Unassembled WGS sequence"/>
</dbReference>
<comment type="caution">
    <text evidence="2">The sequence shown here is derived from an EMBL/GenBank/DDBJ whole genome shotgun (WGS) entry which is preliminary data.</text>
</comment>
<dbReference type="AlphaFoldDB" id="G6EEB5"/>
<evidence type="ECO:0000313" key="2">
    <source>
        <dbReference type="EMBL" id="EHJ60338.1"/>
    </source>
</evidence>
<proteinExistence type="predicted"/>
<organism evidence="2 3">
    <name type="scientific">Novosphingobium pentaromativorans US6-1</name>
    <dbReference type="NCBI Taxonomy" id="1088721"/>
    <lineage>
        <taxon>Bacteria</taxon>
        <taxon>Pseudomonadati</taxon>
        <taxon>Pseudomonadota</taxon>
        <taxon>Alphaproteobacteria</taxon>
        <taxon>Sphingomonadales</taxon>
        <taxon>Sphingomonadaceae</taxon>
        <taxon>Novosphingobium</taxon>
    </lineage>
</organism>
<dbReference type="RefSeq" id="WP_007013597.1">
    <property type="nucleotide sequence ID" value="NZ_AGFM01000039.1"/>
</dbReference>
<feature type="transmembrane region" description="Helical" evidence="1">
    <location>
        <begin position="70"/>
        <end position="90"/>
    </location>
</feature>
<feature type="transmembrane region" description="Helical" evidence="1">
    <location>
        <begin position="43"/>
        <end position="63"/>
    </location>
</feature>
<dbReference type="PATRIC" id="fig|1088721.3.peg.2656"/>
<gene>
    <name evidence="2" type="ORF">NSU_2686</name>
</gene>
<feature type="transmembrane region" description="Helical" evidence="1">
    <location>
        <begin position="12"/>
        <end position="31"/>
    </location>
</feature>